<dbReference type="Pfam" id="PF02875">
    <property type="entry name" value="Mur_ligase_C"/>
    <property type="match status" value="1"/>
</dbReference>
<evidence type="ECO:0000313" key="19">
    <source>
        <dbReference type="Proteomes" id="UP000002366"/>
    </source>
</evidence>
<dbReference type="AlphaFoldDB" id="D5EEH1"/>
<dbReference type="UniPathway" id="UPA00219"/>
<dbReference type="Gene3D" id="3.40.1190.10">
    <property type="entry name" value="Mur-like, catalytic domain"/>
    <property type="match status" value="1"/>
</dbReference>
<keyword evidence="10 14" id="KW-0573">Peptidoglycan synthesis</keyword>
<evidence type="ECO:0000256" key="4">
    <source>
        <dbReference type="ARBA" id="ARBA00022490"/>
    </source>
</evidence>
<keyword evidence="11 14" id="KW-0131">Cell cycle</keyword>
<dbReference type="GO" id="GO:0008763">
    <property type="term" value="F:UDP-N-acetylmuramate-L-alanine ligase activity"/>
    <property type="evidence" value="ECO:0007669"/>
    <property type="project" value="UniProtKB-UniRule"/>
</dbReference>
<dbReference type="HAMAP" id="MF_00046">
    <property type="entry name" value="MurC"/>
    <property type="match status" value="1"/>
</dbReference>
<dbReference type="InterPro" id="IPR036565">
    <property type="entry name" value="Mur-like_cat_sf"/>
</dbReference>
<dbReference type="eggNOG" id="COG0773">
    <property type="taxonomic scope" value="Bacteria"/>
</dbReference>
<dbReference type="InterPro" id="IPR000713">
    <property type="entry name" value="Mur_ligase_N"/>
</dbReference>
<dbReference type="Gene3D" id="3.90.190.20">
    <property type="entry name" value="Mur ligase, C-terminal domain"/>
    <property type="match status" value="1"/>
</dbReference>
<evidence type="ECO:0000256" key="2">
    <source>
        <dbReference type="ARBA" id="ARBA00004752"/>
    </source>
</evidence>
<dbReference type="GO" id="GO:0051301">
    <property type="term" value="P:cell division"/>
    <property type="evidence" value="ECO:0007669"/>
    <property type="project" value="UniProtKB-KW"/>
</dbReference>
<evidence type="ECO:0000256" key="5">
    <source>
        <dbReference type="ARBA" id="ARBA00022598"/>
    </source>
</evidence>
<keyword evidence="7 14" id="KW-0547">Nucleotide-binding</keyword>
<comment type="pathway">
    <text evidence="2 14">Cell wall biogenesis; peptidoglycan biosynthesis.</text>
</comment>
<dbReference type="InterPro" id="IPR004101">
    <property type="entry name" value="Mur_ligase_C"/>
</dbReference>
<dbReference type="Gene3D" id="3.40.50.720">
    <property type="entry name" value="NAD(P)-binding Rossmann-like Domain"/>
    <property type="match status" value="1"/>
</dbReference>
<comment type="subcellular location">
    <subcellularLocation>
        <location evidence="1 14">Cytoplasm</location>
    </subcellularLocation>
</comment>
<feature type="domain" description="Mur ligase N-terminal catalytic" evidence="15">
    <location>
        <begin position="13"/>
        <end position="114"/>
    </location>
</feature>
<comment type="catalytic activity">
    <reaction evidence="13 14">
        <text>UDP-N-acetyl-alpha-D-muramate + L-alanine + ATP = UDP-N-acetyl-alpha-D-muramoyl-L-alanine + ADP + phosphate + H(+)</text>
        <dbReference type="Rhea" id="RHEA:23372"/>
        <dbReference type="ChEBI" id="CHEBI:15378"/>
        <dbReference type="ChEBI" id="CHEBI:30616"/>
        <dbReference type="ChEBI" id="CHEBI:43474"/>
        <dbReference type="ChEBI" id="CHEBI:57972"/>
        <dbReference type="ChEBI" id="CHEBI:70757"/>
        <dbReference type="ChEBI" id="CHEBI:83898"/>
        <dbReference type="ChEBI" id="CHEBI:456216"/>
        <dbReference type="EC" id="6.3.2.8"/>
    </reaction>
</comment>
<proteinExistence type="inferred from homology"/>
<dbReference type="InterPro" id="IPR050061">
    <property type="entry name" value="MurCDEF_pg_biosynth"/>
</dbReference>
<evidence type="ECO:0000259" key="15">
    <source>
        <dbReference type="Pfam" id="PF01225"/>
    </source>
</evidence>
<gene>
    <name evidence="14" type="primary">murC</name>
    <name evidence="18" type="ordered locus">Amico_0820</name>
</gene>
<evidence type="ECO:0000256" key="6">
    <source>
        <dbReference type="ARBA" id="ARBA00022618"/>
    </source>
</evidence>
<dbReference type="SUPFAM" id="SSF53244">
    <property type="entry name" value="MurD-like peptide ligases, peptide-binding domain"/>
    <property type="match status" value="1"/>
</dbReference>
<keyword evidence="8 14" id="KW-0067">ATP-binding</keyword>
<dbReference type="EMBL" id="CP001997">
    <property type="protein sequence ID" value="ADE56953.1"/>
    <property type="molecule type" value="Genomic_DNA"/>
</dbReference>
<dbReference type="RefSeq" id="WP_013048219.1">
    <property type="nucleotide sequence ID" value="NC_014011.1"/>
</dbReference>
<feature type="binding site" evidence="14">
    <location>
        <begin position="120"/>
        <end position="126"/>
    </location>
    <ligand>
        <name>ATP</name>
        <dbReference type="ChEBI" id="CHEBI:30616"/>
    </ligand>
</feature>
<protein>
    <recommendedName>
        <fullName evidence="3 14">UDP-N-acetylmuramate--L-alanine ligase</fullName>
        <ecNumber evidence="3 14">6.3.2.8</ecNumber>
    </recommendedName>
    <alternativeName>
        <fullName evidence="14">UDP-N-acetylmuramoyl-L-alanine synthetase</fullName>
    </alternativeName>
</protein>
<dbReference type="GO" id="GO:0009252">
    <property type="term" value="P:peptidoglycan biosynthetic process"/>
    <property type="evidence" value="ECO:0007669"/>
    <property type="project" value="UniProtKB-UniRule"/>
</dbReference>
<accession>D5EEH1</accession>
<feature type="domain" description="Mur ligase C-terminal" evidence="16">
    <location>
        <begin position="322"/>
        <end position="453"/>
    </location>
</feature>
<keyword evidence="12 14" id="KW-0961">Cell wall biogenesis/degradation</keyword>
<dbReference type="GO" id="GO:0005524">
    <property type="term" value="F:ATP binding"/>
    <property type="evidence" value="ECO:0007669"/>
    <property type="project" value="UniProtKB-UniRule"/>
</dbReference>
<dbReference type="SUPFAM" id="SSF53623">
    <property type="entry name" value="MurD-like peptide ligases, catalytic domain"/>
    <property type="match status" value="1"/>
</dbReference>
<dbReference type="Pfam" id="PF08245">
    <property type="entry name" value="Mur_ligase_M"/>
    <property type="match status" value="1"/>
</dbReference>
<dbReference type="Pfam" id="PF01225">
    <property type="entry name" value="Mur_ligase"/>
    <property type="match status" value="1"/>
</dbReference>
<evidence type="ECO:0000259" key="17">
    <source>
        <dbReference type="Pfam" id="PF08245"/>
    </source>
</evidence>
<evidence type="ECO:0000256" key="9">
    <source>
        <dbReference type="ARBA" id="ARBA00022960"/>
    </source>
</evidence>
<dbReference type="STRING" id="572547.Amico_0820"/>
<dbReference type="EC" id="6.3.2.8" evidence="3 14"/>
<dbReference type="GO" id="GO:0005737">
    <property type="term" value="C:cytoplasm"/>
    <property type="evidence" value="ECO:0007669"/>
    <property type="project" value="UniProtKB-SubCell"/>
</dbReference>
<evidence type="ECO:0000256" key="1">
    <source>
        <dbReference type="ARBA" id="ARBA00004496"/>
    </source>
</evidence>
<dbReference type="GO" id="GO:0008360">
    <property type="term" value="P:regulation of cell shape"/>
    <property type="evidence" value="ECO:0007669"/>
    <property type="project" value="UniProtKB-KW"/>
</dbReference>
<evidence type="ECO:0000256" key="8">
    <source>
        <dbReference type="ARBA" id="ARBA00022840"/>
    </source>
</evidence>
<evidence type="ECO:0000256" key="7">
    <source>
        <dbReference type="ARBA" id="ARBA00022741"/>
    </source>
</evidence>
<dbReference type="InterPro" id="IPR005758">
    <property type="entry name" value="UDP-N-AcMur_Ala_ligase_MurC"/>
</dbReference>
<dbReference type="KEGG" id="aco:Amico_0820"/>
<keyword evidence="4 14" id="KW-0963">Cytoplasm</keyword>
<evidence type="ECO:0000313" key="18">
    <source>
        <dbReference type="EMBL" id="ADE56953.1"/>
    </source>
</evidence>
<evidence type="ECO:0000256" key="11">
    <source>
        <dbReference type="ARBA" id="ARBA00023306"/>
    </source>
</evidence>
<keyword evidence="5 14" id="KW-0436">Ligase</keyword>
<name>D5EEH1_AMICL</name>
<dbReference type="PANTHER" id="PTHR43445">
    <property type="entry name" value="UDP-N-ACETYLMURAMATE--L-ALANINE LIGASE-RELATED"/>
    <property type="match status" value="1"/>
</dbReference>
<dbReference type="PANTHER" id="PTHR43445:SF3">
    <property type="entry name" value="UDP-N-ACETYLMURAMATE--L-ALANINE LIGASE"/>
    <property type="match status" value="1"/>
</dbReference>
<dbReference type="HOGENOM" id="CLU_028104_2_1_0"/>
<evidence type="ECO:0000256" key="14">
    <source>
        <dbReference type="HAMAP-Rule" id="MF_00046"/>
    </source>
</evidence>
<organism evidence="18 19">
    <name type="scientific">Aminobacterium colombiense (strain DSM 12261 / ALA-1)</name>
    <dbReference type="NCBI Taxonomy" id="572547"/>
    <lineage>
        <taxon>Bacteria</taxon>
        <taxon>Thermotogati</taxon>
        <taxon>Synergistota</taxon>
        <taxon>Synergistia</taxon>
        <taxon>Synergistales</taxon>
        <taxon>Aminobacteriaceae</taxon>
        <taxon>Aminobacterium</taxon>
    </lineage>
</organism>
<dbReference type="GO" id="GO:0071555">
    <property type="term" value="P:cell wall organization"/>
    <property type="evidence" value="ECO:0007669"/>
    <property type="project" value="UniProtKB-KW"/>
</dbReference>
<evidence type="ECO:0000256" key="3">
    <source>
        <dbReference type="ARBA" id="ARBA00012211"/>
    </source>
</evidence>
<feature type="domain" description="Mur ligase central" evidence="17">
    <location>
        <begin position="118"/>
        <end position="300"/>
    </location>
</feature>
<keyword evidence="19" id="KW-1185">Reference proteome</keyword>
<evidence type="ECO:0000256" key="10">
    <source>
        <dbReference type="ARBA" id="ARBA00022984"/>
    </source>
</evidence>
<evidence type="ECO:0000259" key="16">
    <source>
        <dbReference type="Pfam" id="PF02875"/>
    </source>
</evidence>
<dbReference type="SUPFAM" id="SSF51984">
    <property type="entry name" value="MurCD N-terminal domain"/>
    <property type="match status" value="1"/>
</dbReference>
<dbReference type="Proteomes" id="UP000002366">
    <property type="component" value="Chromosome"/>
</dbReference>
<evidence type="ECO:0000256" key="13">
    <source>
        <dbReference type="ARBA" id="ARBA00047833"/>
    </source>
</evidence>
<comment type="similarity">
    <text evidence="14">Belongs to the MurCDEF family.</text>
</comment>
<dbReference type="InterPro" id="IPR013221">
    <property type="entry name" value="Mur_ligase_cen"/>
</dbReference>
<sequence length="471" mass="51683">MDLIISNLKGINRIHLMGIGGAGMSGLALLLKDLGYDVSGCDVNWTSYVDKVIQDNIGFVLHHGKEHLDDFSPDLIVYSSAIPEDNEELLHAKRRGIPTAKRGEVLSWIFDSQYGIGIAGTHGKTTTSSMIALILEQSGLSPTLAIGGELCDIGVNAKLGEGPYMVAELDESDGSFEGFHPNIAVLTNADWDHVNHYPTFDSVIEAFGRFLVNPKDDGVVVLCGEDVGLTRILDENHLKNEVITYGWGSAWDWGAYNVEHVPGGGVSFSVAKNGKFVDEVKLSVSGDHNIMNALAACVVADRLEVPFPLIKKTLKTFRGAKRRLQYIGSTNGMDIYDDYGHHPREIAATLNTLSQMFPERRLNVVFQPHRFSRTAAMYKDFADVLLLADRLFLLPVYGADEEPIEGIDSNLIYSELQLRQYKNCILCSDMYDAVALLKESMEEGDVVVTVGAGDVSAVGEMLVEVKEKRVV</sequence>
<dbReference type="InterPro" id="IPR036615">
    <property type="entry name" value="Mur_ligase_C_dom_sf"/>
</dbReference>
<keyword evidence="6 14" id="KW-0132">Cell division</keyword>
<comment type="function">
    <text evidence="14">Cell wall formation.</text>
</comment>
<dbReference type="NCBIfam" id="TIGR01082">
    <property type="entry name" value="murC"/>
    <property type="match status" value="1"/>
</dbReference>
<evidence type="ECO:0000256" key="12">
    <source>
        <dbReference type="ARBA" id="ARBA00023316"/>
    </source>
</evidence>
<keyword evidence="9 14" id="KW-0133">Cell shape</keyword>
<reference evidence="18 19" key="1">
    <citation type="journal article" date="2010" name="Stand. Genomic Sci.">
        <title>Complete genome sequence of Aminobacterium colombiense type strain (ALA-1).</title>
        <authorList>
            <person name="Chertkov O."/>
            <person name="Sikorski J."/>
            <person name="Brambilla E."/>
            <person name="Lapidus A."/>
            <person name="Copeland A."/>
            <person name="Glavina Del Rio T."/>
            <person name="Nolan M."/>
            <person name="Lucas S."/>
            <person name="Tice H."/>
            <person name="Cheng J.F."/>
            <person name="Han C."/>
            <person name="Detter J.C."/>
            <person name="Bruce D."/>
            <person name="Tapia R."/>
            <person name="Goodwin L."/>
            <person name="Pitluck S."/>
            <person name="Liolios K."/>
            <person name="Ivanova N."/>
            <person name="Mavromatis K."/>
            <person name="Ovchinnikova G."/>
            <person name="Pati A."/>
            <person name="Chen A."/>
            <person name="Palaniappan K."/>
            <person name="Land M."/>
            <person name="Hauser L."/>
            <person name="Chang Y.J."/>
            <person name="Jeffries C.D."/>
            <person name="Spring S."/>
            <person name="Rohde M."/>
            <person name="Goker M."/>
            <person name="Bristow J."/>
            <person name="Eisen J.A."/>
            <person name="Markowitz V."/>
            <person name="Hugenholtz P."/>
            <person name="Kyrpides N.C."/>
            <person name="Klenk H.P."/>
        </authorList>
    </citation>
    <scope>NUCLEOTIDE SEQUENCE [LARGE SCALE GENOMIC DNA]</scope>
    <source>
        <strain evidence="19">DSM 12261 / ALA-1</strain>
    </source>
</reference>